<dbReference type="EMBL" id="HACA01010143">
    <property type="protein sequence ID" value="CDW27504.1"/>
    <property type="molecule type" value="Transcribed_RNA"/>
</dbReference>
<evidence type="ECO:0000313" key="1">
    <source>
        <dbReference type="EMBL" id="CDW27504.1"/>
    </source>
</evidence>
<sequence>MVTALTFLFPSKKSKLSMSMSDNPAPNLPFFMSAMFFRS</sequence>
<reference evidence="1" key="1">
    <citation type="submission" date="2014-05" db="EMBL/GenBank/DDBJ databases">
        <authorList>
            <person name="Chronopoulou M."/>
        </authorList>
    </citation>
    <scope>NUCLEOTIDE SEQUENCE</scope>
    <source>
        <tissue evidence="1">Whole organism</tissue>
    </source>
</reference>
<protein>
    <submittedName>
        <fullName evidence="1">Uncharacterized protein</fullName>
    </submittedName>
</protein>
<organism evidence="1">
    <name type="scientific">Lepeophtheirus salmonis</name>
    <name type="common">Salmon louse</name>
    <name type="synonym">Caligus salmonis</name>
    <dbReference type="NCBI Taxonomy" id="72036"/>
    <lineage>
        <taxon>Eukaryota</taxon>
        <taxon>Metazoa</taxon>
        <taxon>Ecdysozoa</taxon>
        <taxon>Arthropoda</taxon>
        <taxon>Crustacea</taxon>
        <taxon>Multicrustacea</taxon>
        <taxon>Hexanauplia</taxon>
        <taxon>Copepoda</taxon>
        <taxon>Siphonostomatoida</taxon>
        <taxon>Caligidae</taxon>
        <taxon>Lepeophtheirus</taxon>
    </lineage>
</organism>
<accession>A0A0K2TNG4</accession>
<name>A0A0K2TNG4_LEPSM</name>
<dbReference type="AlphaFoldDB" id="A0A0K2TNG4"/>
<proteinExistence type="predicted"/>